<reference evidence="9 10" key="1">
    <citation type="submission" date="2023-01" db="EMBL/GenBank/DDBJ databases">
        <title>Bacillus changyiensis sp. nov., isolated from a coastal deposit.</title>
        <authorList>
            <person name="Xiao G."/>
            <person name="Lai Q."/>
            <person name="Hu Z."/>
            <person name="Shao Z."/>
        </authorList>
    </citation>
    <scope>NUCLEOTIDE SEQUENCE [LARGE SCALE GENOMIC DNA]</scope>
    <source>
        <strain evidence="9 10">CLL-7-23</strain>
    </source>
</reference>
<evidence type="ECO:0000313" key="9">
    <source>
        <dbReference type="EMBL" id="MDA7026442.1"/>
    </source>
</evidence>
<dbReference type="InterPro" id="IPR050638">
    <property type="entry name" value="AA-Vitamin_Transporters"/>
</dbReference>
<feature type="domain" description="EamA" evidence="8">
    <location>
        <begin position="4"/>
        <end position="134"/>
    </location>
</feature>
<feature type="transmembrane region" description="Helical" evidence="7">
    <location>
        <begin position="36"/>
        <end position="55"/>
    </location>
</feature>
<dbReference type="SUPFAM" id="SSF103481">
    <property type="entry name" value="Multidrug resistance efflux transporter EmrE"/>
    <property type="match status" value="2"/>
</dbReference>
<evidence type="ECO:0000256" key="6">
    <source>
        <dbReference type="ARBA" id="ARBA00023136"/>
    </source>
</evidence>
<dbReference type="Proteomes" id="UP001211894">
    <property type="component" value="Unassembled WGS sequence"/>
</dbReference>
<feature type="transmembrane region" description="Helical" evidence="7">
    <location>
        <begin position="118"/>
        <end position="135"/>
    </location>
</feature>
<feature type="transmembrane region" description="Helical" evidence="7">
    <location>
        <begin position="249"/>
        <end position="266"/>
    </location>
</feature>
<gene>
    <name evidence="9" type="ORF">PJ311_07405</name>
</gene>
<keyword evidence="6 7" id="KW-0472">Membrane</keyword>
<proteinExistence type="inferred from homology"/>
<feature type="transmembrane region" description="Helical" evidence="7">
    <location>
        <begin position="7"/>
        <end position="30"/>
    </location>
</feature>
<keyword evidence="4 7" id="KW-0812">Transmembrane</keyword>
<dbReference type="EMBL" id="JAQKAB010000004">
    <property type="protein sequence ID" value="MDA7026442.1"/>
    <property type="molecule type" value="Genomic_DNA"/>
</dbReference>
<evidence type="ECO:0000313" key="10">
    <source>
        <dbReference type="Proteomes" id="UP001211894"/>
    </source>
</evidence>
<feature type="transmembrane region" description="Helical" evidence="7">
    <location>
        <begin position="272"/>
        <end position="289"/>
    </location>
</feature>
<feature type="transmembrane region" description="Helical" evidence="7">
    <location>
        <begin position="215"/>
        <end position="237"/>
    </location>
</feature>
<dbReference type="InterPro" id="IPR000620">
    <property type="entry name" value="EamA_dom"/>
</dbReference>
<comment type="subcellular location">
    <subcellularLocation>
        <location evidence="1">Cell membrane</location>
        <topology evidence="1">Multi-pass membrane protein</topology>
    </subcellularLocation>
</comment>
<comment type="caution">
    <text evidence="9">The sequence shown here is derived from an EMBL/GenBank/DDBJ whole genome shotgun (WGS) entry which is preliminary data.</text>
</comment>
<feature type="transmembrane region" description="Helical" evidence="7">
    <location>
        <begin position="178"/>
        <end position="199"/>
    </location>
</feature>
<dbReference type="RefSeq" id="WP_172299336.1">
    <property type="nucleotide sequence ID" value="NZ_JAQKAB010000004.1"/>
</dbReference>
<accession>A0ABT4X2W9</accession>
<comment type="similarity">
    <text evidence="2">Belongs to the EamA transporter family.</text>
</comment>
<feature type="transmembrane region" description="Helical" evidence="7">
    <location>
        <begin position="62"/>
        <end position="86"/>
    </location>
</feature>
<evidence type="ECO:0000256" key="3">
    <source>
        <dbReference type="ARBA" id="ARBA00022475"/>
    </source>
</evidence>
<sequence length="298" mass="32971">MYKSAYVAALLYALMIGFSFLFIKLALTVAEPLDILAHRFTIAFCLAVLFGTLKIKIRLKDVFVMLPVALCYPVMFFAFQVFGLVYTSSSEAGIIQAAIPILTMLLAHYFLKERFSKRQLFFTVLSAAGVTYIFLMKSTNVQMSNLIGILLILLSALSSAGYSILVRKLSRTFTSLELTYVILAVGFVFFNGIAVFSHISNGSLSEFFIPFTKPIFMLTVLYLGAFSSFATAFLSNYALSKIEAAKMSMFNHLATLVTILAGVFALGERLEWFHLIGTIMIMIGIIGATKTQQQKGLS</sequence>
<name>A0ABT4X2W9_9BACI</name>
<evidence type="ECO:0000256" key="4">
    <source>
        <dbReference type="ARBA" id="ARBA00022692"/>
    </source>
</evidence>
<keyword evidence="5 7" id="KW-1133">Transmembrane helix</keyword>
<evidence type="ECO:0000256" key="7">
    <source>
        <dbReference type="SAM" id="Phobius"/>
    </source>
</evidence>
<evidence type="ECO:0000256" key="5">
    <source>
        <dbReference type="ARBA" id="ARBA00022989"/>
    </source>
</evidence>
<evidence type="ECO:0000256" key="1">
    <source>
        <dbReference type="ARBA" id="ARBA00004651"/>
    </source>
</evidence>
<dbReference type="Gene3D" id="1.10.3730.20">
    <property type="match status" value="1"/>
</dbReference>
<keyword evidence="3" id="KW-1003">Cell membrane</keyword>
<dbReference type="InterPro" id="IPR037185">
    <property type="entry name" value="EmrE-like"/>
</dbReference>
<protein>
    <submittedName>
        <fullName evidence="9">DMT family transporter</fullName>
    </submittedName>
</protein>
<feature type="domain" description="EamA" evidence="8">
    <location>
        <begin position="147"/>
        <end position="287"/>
    </location>
</feature>
<organism evidence="9 10">
    <name type="scientific">Bacillus changyiensis</name>
    <dbReference type="NCBI Taxonomy" id="3004103"/>
    <lineage>
        <taxon>Bacteria</taxon>
        <taxon>Bacillati</taxon>
        <taxon>Bacillota</taxon>
        <taxon>Bacilli</taxon>
        <taxon>Bacillales</taxon>
        <taxon>Bacillaceae</taxon>
        <taxon>Bacillus</taxon>
    </lineage>
</organism>
<keyword evidence="10" id="KW-1185">Reference proteome</keyword>
<feature type="transmembrane region" description="Helical" evidence="7">
    <location>
        <begin position="92"/>
        <end position="111"/>
    </location>
</feature>
<dbReference type="PANTHER" id="PTHR32322">
    <property type="entry name" value="INNER MEMBRANE TRANSPORTER"/>
    <property type="match status" value="1"/>
</dbReference>
<evidence type="ECO:0000256" key="2">
    <source>
        <dbReference type="ARBA" id="ARBA00007362"/>
    </source>
</evidence>
<dbReference type="PANTHER" id="PTHR32322:SF18">
    <property type="entry name" value="S-ADENOSYLMETHIONINE_S-ADENOSYLHOMOCYSTEINE TRANSPORTER"/>
    <property type="match status" value="1"/>
</dbReference>
<dbReference type="Pfam" id="PF00892">
    <property type="entry name" value="EamA"/>
    <property type="match status" value="2"/>
</dbReference>
<evidence type="ECO:0000259" key="8">
    <source>
        <dbReference type="Pfam" id="PF00892"/>
    </source>
</evidence>
<feature type="transmembrane region" description="Helical" evidence="7">
    <location>
        <begin position="147"/>
        <end position="166"/>
    </location>
</feature>